<reference evidence="14" key="1">
    <citation type="submission" date="2025-08" db="UniProtKB">
        <authorList>
            <consortium name="RefSeq"/>
        </authorList>
    </citation>
    <scope>IDENTIFICATION</scope>
    <source>
        <tissue evidence="14">Muscle</tissue>
    </source>
</reference>
<evidence type="ECO:0000259" key="12">
    <source>
        <dbReference type="PROSITE" id="PS50268"/>
    </source>
</evidence>
<evidence type="ECO:0000313" key="14">
    <source>
        <dbReference type="RefSeq" id="XP_023976237.2"/>
    </source>
</evidence>
<evidence type="ECO:0000313" key="13">
    <source>
        <dbReference type="Proteomes" id="UP000248484"/>
    </source>
</evidence>
<dbReference type="KEGG" id="pcad:102993726"/>
<dbReference type="PRINTS" id="PR00205">
    <property type="entry name" value="CADHERIN"/>
</dbReference>
<feature type="domain" description="Cadherin" evidence="12">
    <location>
        <begin position="139"/>
        <end position="247"/>
    </location>
</feature>
<dbReference type="Pfam" id="PF08266">
    <property type="entry name" value="Cadherin_2"/>
    <property type="match status" value="1"/>
</dbReference>
<dbReference type="FunFam" id="2.60.40.60:FF:000002">
    <property type="entry name" value="Protocadherin alpha 2"/>
    <property type="match status" value="1"/>
</dbReference>
<dbReference type="PROSITE" id="PS50268">
    <property type="entry name" value="CADHERIN_2"/>
    <property type="match status" value="6"/>
</dbReference>
<evidence type="ECO:0000256" key="9">
    <source>
        <dbReference type="ARBA" id="ARBA00023180"/>
    </source>
</evidence>
<evidence type="ECO:0000256" key="4">
    <source>
        <dbReference type="ARBA" id="ARBA00022737"/>
    </source>
</evidence>
<dbReference type="GO" id="GO:0005509">
    <property type="term" value="F:calcium ion binding"/>
    <property type="evidence" value="ECO:0007669"/>
    <property type="project" value="UniProtKB-UniRule"/>
</dbReference>
<keyword evidence="6" id="KW-0130">Cell adhesion</keyword>
<evidence type="ECO:0000256" key="11">
    <source>
        <dbReference type="SAM" id="Phobius"/>
    </source>
</evidence>
<keyword evidence="5 10" id="KW-0106">Calcium</keyword>
<dbReference type="InterPro" id="IPR002126">
    <property type="entry name" value="Cadherin-like_dom"/>
</dbReference>
<evidence type="ECO:0000256" key="5">
    <source>
        <dbReference type="ARBA" id="ARBA00022837"/>
    </source>
</evidence>
<feature type="domain" description="Cadherin" evidence="12">
    <location>
        <begin position="79"/>
        <end position="138"/>
    </location>
</feature>
<evidence type="ECO:0000256" key="3">
    <source>
        <dbReference type="ARBA" id="ARBA00022729"/>
    </source>
</evidence>
<sequence>MAENAMEAGGQCFLRQRQVLFLFVFLGGSLAGSQSRRYSVAEEKERGFLISNLAKDLGLSVGKLAARGAQVVSKGNRQYFQLNHQTGDLLLHEKLDREELCGSAEPCILHFQILLQNPLQFITNELQVIDVNDHSPAFSENEMQLKILENTPPGTIIPLGNAEDLDVGRNSLQNYTITPNSHFHVLTRSRRDGRKYPELVLDKTLDREEQPELRLMLTALDGGTPRRSGTVQVHILVLDINDNTPEFTESLYEVQVLENSPVNSLIVTVSASDLDTGSLGTISYAFFHVSEEIRKTFQLNPVTGDIRLIKYLNFEAIHTYEVDIEAKDGGGLSGKSTVIVQVVDVNDNPPELTLSSITSPIPENSPETVVAVFSVSDLDSGDNGKMVCSIENDLPFILKPSVENFYTLVSEGELDREIRAEYNVTITVTDMGTPRLKTQHNITVLVSDVNDNAPAFTQTSYTLSVRENNSPALHIGSVRATDRDAGANAQVTYSLLPPLDPHVPLASLVSINPDNGHLFALRSLDYEALRAFEFRVGAADRGSPALSSQALVRVLVADDNDNAPFVLYPLQNASAPCTELVPRAAEAGYLVTKVVAVDGDSGQNAWLSYQLLKATEPGLFGVWAHNGEVRTARLLGERDAAKHRLVVLVKDNGEPPLSASVTLHVLLVDGFSQPYLPAPEAEAADAAPAAALTVYLVVALASVSSLFLFSVLVFVAVRLCRRGGAASVGRCSVPEGPFPGHLLDVSGTGTLSQSYRYEVCLTGGSGLNEFKFLKPILPSGLVQDTGQD</sequence>
<proteinExistence type="predicted"/>
<feature type="domain" description="Cadherin" evidence="12">
    <location>
        <begin position="457"/>
        <end position="566"/>
    </location>
</feature>
<dbReference type="InterPro" id="IPR013164">
    <property type="entry name" value="Cadherin_N"/>
</dbReference>
<dbReference type="RefSeq" id="XP_023976237.2">
    <property type="nucleotide sequence ID" value="XM_024120469.3"/>
</dbReference>
<dbReference type="InterPro" id="IPR050174">
    <property type="entry name" value="Protocadherin/Cadherin-CA"/>
</dbReference>
<keyword evidence="2 11" id="KW-0812">Transmembrane</keyword>
<dbReference type="FunFam" id="2.60.40.60:FF:000018">
    <property type="entry name" value="Protocadherin gamma c3"/>
    <property type="match status" value="1"/>
</dbReference>
<dbReference type="STRING" id="9755.ENSPCTP00005001617"/>
<dbReference type="GO" id="GO:0005886">
    <property type="term" value="C:plasma membrane"/>
    <property type="evidence" value="ECO:0007669"/>
    <property type="project" value="InterPro"/>
</dbReference>
<dbReference type="InterPro" id="IPR020894">
    <property type="entry name" value="Cadherin_CS"/>
</dbReference>
<feature type="domain" description="Cadherin" evidence="12">
    <location>
        <begin position="248"/>
        <end position="352"/>
    </location>
</feature>
<dbReference type="InterPro" id="IPR015919">
    <property type="entry name" value="Cadherin-like_sf"/>
</dbReference>
<dbReference type="GO" id="GO:0007156">
    <property type="term" value="P:homophilic cell adhesion via plasma membrane adhesion molecules"/>
    <property type="evidence" value="ECO:0007669"/>
    <property type="project" value="InterPro"/>
</dbReference>
<evidence type="ECO:0000256" key="1">
    <source>
        <dbReference type="ARBA" id="ARBA00004167"/>
    </source>
</evidence>
<keyword evidence="4" id="KW-0677">Repeat</keyword>
<dbReference type="Pfam" id="PF16492">
    <property type="entry name" value="Cadherin_C_2"/>
    <property type="match status" value="1"/>
</dbReference>
<keyword evidence="3" id="KW-0732">Signal</keyword>
<comment type="subcellular location">
    <subcellularLocation>
        <location evidence="1">Membrane</location>
        <topology evidence="1">Single-pass membrane protein</topology>
    </subcellularLocation>
</comment>
<name>A0A2Y9SG01_PHYMC</name>
<keyword evidence="7 11" id="KW-1133">Transmembrane helix</keyword>
<dbReference type="FunFam" id="2.60.40.60:FF:000046">
    <property type="entry name" value="Protocadherin beta 5"/>
    <property type="match status" value="1"/>
</dbReference>
<dbReference type="CDD" id="cd11304">
    <property type="entry name" value="Cadherin_repeat"/>
    <property type="match status" value="5"/>
</dbReference>
<dbReference type="SMART" id="SM00112">
    <property type="entry name" value="CA"/>
    <property type="match status" value="6"/>
</dbReference>
<evidence type="ECO:0000256" key="8">
    <source>
        <dbReference type="ARBA" id="ARBA00023136"/>
    </source>
</evidence>
<keyword evidence="9" id="KW-0325">Glycoprotein</keyword>
<evidence type="ECO:0000256" key="6">
    <source>
        <dbReference type="ARBA" id="ARBA00022889"/>
    </source>
</evidence>
<dbReference type="InParanoid" id="A0A2Y9SG01"/>
<feature type="domain" description="Cadherin" evidence="12">
    <location>
        <begin position="353"/>
        <end position="456"/>
    </location>
</feature>
<evidence type="ECO:0000256" key="7">
    <source>
        <dbReference type="ARBA" id="ARBA00022989"/>
    </source>
</evidence>
<dbReference type="PANTHER" id="PTHR24028">
    <property type="entry name" value="CADHERIN-87A"/>
    <property type="match status" value="1"/>
</dbReference>
<dbReference type="PROSITE" id="PS00232">
    <property type="entry name" value="CADHERIN_1"/>
    <property type="match status" value="4"/>
</dbReference>
<dbReference type="Proteomes" id="UP000248484">
    <property type="component" value="Chromosome 8"/>
</dbReference>
<keyword evidence="8 11" id="KW-0472">Membrane</keyword>
<dbReference type="Pfam" id="PF00028">
    <property type="entry name" value="Cadherin"/>
    <property type="match status" value="5"/>
</dbReference>
<feature type="transmembrane region" description="Helical" evidence="11">
    <location>
        <begin position="694"/>
        <end position="717"/>
    </location>
</feature>
<keyword evidence="13" id="KW-1185">Reference proteome</keyword>
<evidence type="ECO:0000256" key="2">
    <source>
        <dbReference type="ARBA" id="ARBA00022692"/>
    </source>
</evidence>
<dbReference type="GeneID" id="102993726"/>
<dbReference type="PANTHER" id="PTHR24028:SF302">
    <property type="entry name" value="PROTOCADHERIN BETA-3"/>
    <property type="match status" value="1"/>
</dbReference>
<dbReference type="FunFam" id="2.60.40.60:FF:000006">
    <property type="entry name" value="Protocadherin alpha 2"/>
    <property type="match status" value="1"/>
</dbReference>
<dbReference type="Gene3D" id="2.60.40.60">
    <property type="entry name" value="Cadherins"/>
    <property type="match status" value="6"/>
</dbReference>
<gene>
    <name evidence="14" type="primary">LOC102993726</name>
</gene>
<dbReference type="SUPFAM" id="SSF49313">
    <property type="entry name" value="Cadherin-like"/>
    <property type="match status" value="6"/>
</dbReference>
<dbReference type="FunFam" id="2.60.40.60:FF:000309">
    <property type="entry name" value="Protocadherin beta-8"/>
    <property type="match status" value="1"/>
</dbReference>
<dbReference type="FunFam" id="2.60.40.60:FF:000001">
    <property type="entry name" value="Protocadherin alpha 2"/>
    <property type="match status" value="1"/>
</dbReference>
<dbReference type="AlphaFoldDB" id="A0A2Y9SG01"/>
<accession>A0A2Y9SG01</accession>
<dbReference type="OrthoDB" id="6252479at2759"/>
<evidence type="ECO:0000256" key="10">
    <source>
        <dbReference type="PROSITE-ProRule" id="PRU00043"/>
    </source>
</evidence>
<dbReference type="InterPro" id="IPR032455">
    <property type="entry name" value="Cadherin_C"/>
</dbReference>
<feature type="domain" description="Cadherin" evidence="12">
    <location>
        <begin position="581"/>
        <end position="681"/>
    </location>
</feature>
<organism evidence="13 14">
    <name type="scientific">Physeter macrocephalus</name>
    <name type="common">Sperm whale</name>
    <name type="synonym">Physeter catodon</name>
    <dbReference type="NCBI Taxonomy" id="9755"/>
    <lineage>
        <taxon>Eukaryota</taxon>
        <taxon>Metazoa</taxon>
        <taxon>Chordata</taxon>
        <taxon>Craniata</taxon>
        <taxon>Vertebrata</taxon>
        <taxon>Euteleostomi</taxon>
        <taxon>Mammalia</taxon>
        <taxon>Eutheria</taxon>
        <taxon>Laurasiatheria</taxon>
        <taxon>Artiodactyla</taxon>
        <taxon>Whippomorpha</taxon>
        <taxon>Cetacea</taxon>
        <taxon>Odontoceti</taxon>
        <taxon>Physeteridae</taxon>
        <taxon>Physeter</taxon>
    </lineage>
</organism>
<protein>
    <submittedName>
        <fullName evidence="14">Protocadherin beta-3</fullName>
    </submittedName>
</protein>